<name>A0A8J5RKS8_ZIZPA</name>
<accession>A0A8J5RKS8</accession>
<proteinExistence type="predicted"/>
<gene>
    <name evidence="1" type="ORF">GUJ93_ZPchr0009g2412</name>
</gene>
<protein>
    <submittedName>
        <fullName evidence="1">Uncharacterized protein</fullName>
    </submittedName>
</protein>
<reference evidence="1" key="1">
    <citation type="journal article" date="2021" name="bioRxiv">
        <title>Whole Genome Assembly and Annotation of Northern Wild Rice, Zizania palustris L., Supports a Whole Genome Duplication in the Zizania Genus.</title>
        <authorList>
            <person name="Haas M."/>
            <person name="Kono T."/>
            <person name="Macchietto M."/>
            <person name="Millas R."/>
            <person name="McGilp L."/>
            <person name="Shao M."/>
            <person name="Duquette J."/>
            <person name="Hirsch C.N."/>
            <person name="Kimball J."/>
        </authorList>
    </citation>
    <scope>NUCLEOTIDE SEQUENCE</scope>
    <source>
        <tissue evidence="1">Fresh leaf tissue</tissue>
    </source>
</reference>
<evidence type="ECO:0000313" key="2">
    <source>
        <dbReference type="Proteomes" id="UP000729402"/>
    </source>
</evidence>
<sequence length="94" mass="10249">MADNCGEEARKEPALERVGAAVATVHKFEAVAFAVEKTSASTSAAMITPMFIDVMPSSADAASWFKKHYPRECDELFLDCDAAADESSEARPYW</sequence>
<organism evidence="1 2">
    <name type="scientific">Zizania palustris</name>
    <name type="common">Northern wild rice</name>
    <dbReference type="NCBI Taxonomy" id="103762"/>
    <lineage>
        <taxon>Eukaryota</taxon>
        <taxon>Viridiplantae</taxon>
        <taxon>Streptophyta</taxon>
        <taxon>Embryophyta</taxon>
        <taxon>Tracheophyta</taxon>
        <taxon>Spermatophyta</taxon>
        <taxon>Magnoliopsida</taxon>
        <taxon>Liliopsida</taxon>
        <taxon>Poales</taxon>
        <taxon>Poaceae</taxon>
        <taxon>BOP clade</taxon>
        <taxon>Oryzoideae</taxon>
        <taxon>Oryzeae</taxon>
        <taxon>Zizaniinae</taxon>
        <taxon>Zizania</taxon>
    </lineage>
</organism>
<comment type="caution">
    <text evidence="1">The sequence shown here is derived from an EMBL/GenBank/DDBJ whole genome shotgun (WGS) entry which is preliminary data.</text>
</comment>
<reference evidence="1" key="2">
    <citation type="submission" date="2021-02" db="EMBL/GenBank/DDBJ databases">
        <authorList>
            <person name="Kimball J.A."/>
            <person name="Haas M.W."/>
            <person name="Macchietto M."/>
            <person name="Kono T."/>
            <person name="Duquette J."/>
            <person name="Shao M."/>
        </authorList>
    </citation>
    <scope>NUCLEOTIDE SEQUENCE</scope>
    <source>
        <tissue evidence="1">Fresh leaf tissue</tissue>
    </source>
</reference>
<keyword evidence="2" id="KW-1185">Reference proteome</keyword>
<dbReference type="AlphaFoldDB" id="A0A8J5RKS8"/>
<dbReference type="Proteomes" id="UP000729402">
    <property type="component" value="Unassembled WGS sequence"/>
</dbReference>
<evidence type="ECO:0000313" key="1">
    <source>
        <dbReference type="EMBL" id="KAG8048682.1"/>
    </source>
</evidence>
<dbReference type="EMBL" id="JAAALK010000289">
    <property type="protein sequence ID" value="KAG8048682.1"/>
    <property type="molecule type" value="Genomic_DNA"/>
</dbReference>